<organism evidence="2 3">
    <name type="scientific">Actinidia rufa</name>
    <dbReference type="NCBI Taxonomy" id="165716"/>
    <lineage>
        <taxon>Eukaryota</taxon>
        <taxon>Viridiplantae</taxon>
        <taxon>Streptophyta</taxon>
        <taxon>Embryophyta</taxon>
        <taxon>Tracheophyta</taxon>
        <taxon>Spermatophyta</taxon>
        <taxon>Magnoliopsida</taxon>
        <taxon>eudicotyledons</taxon>
        <taxon>Gunneridae</taxon>
        <taxon>Pentapetalae</taxon>
        <taxon>asterids</taxon>
        <taxon>Ericales</taxon>
        <taxon>Actinidiaceae</taxon>
        <taxon>Actinidia</taxon>
    </lineage>
</organism>
<dbReference type="EMBL" id="BJWL01000024">
    <property type="protein sequence ID" value="GFZ14148.1"/>
    <property type="molecule type" value="Genomic_DNA"/>
</dbReference>
<dbReference type="OrthoDB" id="10251508at2759"/>
<protein>
    <submittedName>
        <fullName evidence="2">Magnesium transporter 9</fullName>
    </submittedName>
</protein>
<dbReference type="PANTHER" id="PTHR13890:SF31">
    <property type="entry name" value="MAGNESIUM TRANSPORTER MRS2-2-RELATED"/>
    <property type="match status" value="1"/>
</dbReference>
<dbReference type="Gene3D" id="2.40.128.330">
    <property type="match status" value="1"/>
</dbReference>
<reference evidence="2 3" key="1">
    <citation type="submission" date="2019-07" db="EMBL/GenBank/DDBJ databases">
        <title>De Novo Assembly of kiwifruit Actinidia rufa.</title>
        <authorList>
            <person name="Sugita-Konishi S."/>
            <person name="Sato K."/>
            <person name="Mori E."/>
            <person name="Abe Y."/>
            <person name="Kisaki G."/>
            <person name="Hamano K."/>
            <person name="Suezawa K."/>
            <person name="Otani M."/>
            <person name="Fukuda T."/>
            <person name="Manabe T."/>
            <person name="Gomi K."/>
            <person name="Tabuchi M."/>
            <person name="Akimitsu K."/>
            <person name="Kataoka I."/>
        </authorList>
    </citation>
    <scope>NUCLEOTIDE SEQUENCE [LARGE SCALE GENOMIC DNA]</scope>
    <source>
        <strain evidence="3">cv. Fuchu</strain>
    </source>
</reference>
<evidence type="ECO:0000313" key="3">
    <source>
        <dbReference type="Proteomes" id="UP000585474"/>
    </source>
</evidence>
<keyword evidence="3" id="KW-1185">Reference proteome</keyword>
<dbReference type="Pfam" id="PF22099">
    <property type="entry name" value="MRS2-like"/>
    <property type="match status" value="1"/>
</dbReference>
<evidence type="ECO:0000256" key="1">
    <source>
        <dbReference type="ARBA" id="ARBA00007535"/>
    </source>
</evidence>
<dbReference type="FunFam" id="2.40.128.330:FF:000001">
    <property type="entry name" value="Magnesium transporter MRS2-1"/>
    <property type="match status" value="1"/>
</dbReference>
<dbReference type="PANTHER" id="PTHR13890">
    <property type="entry name" value="RNA SPLICING PROTEIN MRS2, MITOCHONDRIAL"/>
    <property type="match status" value="1"/>
</dbReference>
<dbReference type="AlphaFoldDB" id="A0A7J0GTN7"/>
<gene>
    <name evidence="2" type="ORF">Acr_24g0003380</name>
</gene>
<sequence length="210" mass="23325">MGRDGYIVPVDPQAGTKKKPAGSRSWILMDASGQGTVLDVDKYAIMHRVQIHARDLRILDPLLSYPSTILGREKAIVLNLEHIKAIITAQEVLLRDPLDDYVIPVVEELRRRLPPINVIHEGQSDIKELGGHHDIDACEEDESPFEFRALEVALEAICSFLAKSTTALETAAYPALDELTSKVCISHLSYVCLCYGFKIPLLSRIAEPLI</sequence>
<name>A0A7J0GTN7_9ERIC</name>
<dbReference type="InterPro" id="IPR039204">
    <property type="entry name" value="MRS2-like"/>
</dbReference>
<dbReference type="Gene3D" id="1.20.58.340">
    <property type="entry name" value="Magnesium transport protein CorA, transmembrane region"/>
    <property type="match status" value="1"/>
</dbReference>
<evidence type="ECO:0000313" key="2">
    <source>
        <dbReference type="EMBL" id="GFZ14148.1"/>
    </source>
</evidence>
<proteinExistence type="inferred from homology"/>
<comment type="caution">
    <text evidence="2">The sequence shown here is derived from an EMBL/GenBank/DDBJ whole genome shotgun (WGS) entry which is preliminary data.</text>
</comment>
<comment type="similarity">
    <text evidence="1">Belongs to the CorA metal ion transporter (MIT) (TC 1.A.35.5) family.</text>
</comment>
<dbReference type="GO" id="GO:0015095">
    <property type="term" value="F:magnesium ion transmembrane transporter activity"/>
    <property type="evidence" value="ECO:0007669"/>
    <property type="project" value="UniProtKB-ARBA"/>
</dbReference>
<dbReference type="Proteomes" id="UP000585474">
    <property type="component" value="Unassembled WGS sequence"/>
</dbReference>
<accession>A0A7J0GTN7</accession>